<dbReference type="InterPro" id="IPR052345">
    <property type="entry name" value="Rad_response_metalloprotease"/>
</dbReference>
<dbReference type="Gene3D" id="1.10.10.2910">
    <property type="match status" value="1"/>
</dbReference>
<dbReference type="AlphaFoldDB" id="A0A2S1FI66"/>
<organism evidence="3">
    <name type="scientific">Polaromonas sp. H1N</name>
    <dbReference type="NCBI Taxonomy" id="1840283"/>
    <lineage>
        <taxon>Bacteria</taxon>
        <taxon>Pseudomonadati</taxon>
        <taxon>Pseudomonadota</taxon>
        <taxon>Betaproteobacteria</taxon>
        <taxon>Burkholderiales</taxon>
        <taxon>Comamonadaceae</taxon>
        <taxon>Polaromonas</taxon>
    </lineage>
</organism>
<comment type="similarity">
    <text evidence="1">Belongs to the short-chain fatty acyl-CoA assimilation regulator (ScfR) family.</text>
</comment>
<evidence type="ECO:0000256" key="1">
    <source>
        <dbReference type="ARBA" id="ARBA00007227"/>
    </source>
</evidence>
<proteinExistence type="inferred from homology"/>
<geneLocation type="plasmid" evidence="3">
    <name>pH1NP1</name>
</geneLocation>
<dbReference type="InterPro" id="IPR010359">
    <property type="entry name" value="IrrE_HExxH"/>
</dbReference>
<dbReference type="EMBL" id="MG869619">
    <property type="protein sequence ID" value="AWD72195.1"/>
    <property type="molecule type" value="Genomic_DNA"/>
</dbReference>
<sequence length="363" mass="40709">MPETWNADLLRVARQLRGFQQGDAAHRLGVSQAMLSRIENKLSALSSDFVDRAAEVYDLPSSFFTQPDPVLGAPVSVHPIWRKRSIVSAREMEQIVAELNVRVMHLRRLLQAVDIDATYSIPSMPVEDFDGDIARIAAIVRTQWQMPIGPVKDLTRTLEAAGVVVVHSSMAGSAVDGVTFSAPGLPPLIVLKSDQPADRMRFTLAHELGHLVMHRTQPTQEMEQQAHDFASHFLLPSADVRPYFFNRRIDLRLLAELKPVWRVSMASLLMKARSLGLLAYNQERYLWQQFSSNKIRLREPPELDFPIDKPTVVPDLIEAHVQQLGYSIAELAEMLHVGSHELSTLYGINVAPVTKAAHLKIIK</sequence>
<reference evidence="3" key="1">
    <citation type="submission" date="2018-01" db="EMBL/GenBank/DDBJ databases">
        <title>Plasmids of psychrophilic Polaromonas spp. isolated from Arctic and Antarctic glaciers.</title>
        <authorList>
            <person name="Dziewit L."/>
            <person name="Ciok A."/>
        </authorList>
    </citation>
    <scope>NUCLEOTIDE SEQUENCE</scope>
    <source>
        <plasmid evidence="3">pH1NP1</plasmid>
    </source>
</reference>
<keyword evidence="3" id="KW-0614">Plasmid</keyword>
<dbReference type="PROSITE" id="PS50943">
    <property type="entry name" value="HTH_CROC1"/>
    <property type="match status" value="1"/>
</dbReference>
<accession>A0A2S1FI66</accession>
<dbReference type="PANTHER" id="PTHR43236:SF1">
    <property type="entry name" value="BLL7220 PROTEIN"/>
    <property type="match status" value="1"/>
</dbReference>
<dbReference type="RefSeq" id="WP_181375210.1">
    <property type="nucleotide sequence ID" value="NZ_MG869619.1"/>
</dbReference>
<dbReference type="InterPro" id="IPR010982">
    <property type="entry name" value="Lambda_DNA-bd_dom_sf"/>
</dbReference>
<evidence type="ECO:0000313" key="3">
    <source>
        <dbReference type="EMBL" id="AWD72195.1"/>
    </source>
</evidence>
<evidence type="ECO:0000259" key="2">
    <source>
        <dbReference type="PROSITE" id="PS50943"/>
    </source>
</evidence>
<name>A0A2S1FI66_9BURK</name>
<dbReference type="SUPFAM" id="SSF47413">
    <property type="entry name" value="lambda repressor-like DNA-binding domains"/>
    <property type="match status" value="1"/>
</dbReference>
<dbReference type="SMART" id="SM00530">
    <property type="entry name" value="HTH_XRE"/>
    <property type="match status" value="1"/>
</dbReference>
<gene>
    <name evidence="3" type="ORF">pH1NP1_p018</name>
</gene>
<dbReference type="Pfam" id="PF01381">
    <property type="entry name" value="HTH_3"/>
    <property type="match status" value="1"/>
</dbReference>
<dbReference type="Gene3D" id="1.10.260.40">
    <property type="entry name" value="lambda repressor-like DNA-binding domains"/>
    <property type="match status" value="1"/>
</dbReference>
<dbReference type="Pfam" id="PF06114">
    <property type="entry name" value="Peptidase_M78"/>
    <property type="match status" value="1"/>
</dbReference>
<dbReference type="GO" id="GO:0003677">
    <property type="term" value="F:DNA binding"/>
    <property type="evidence" value="ECO:0007669"/>
    <property type="project" value="InterPro"/>
</dbReference>
<feature type="domain" description="HTH cro/C1-type" evidence="2">
    <location>
        <begin position="10"/>
        <end position="64"/>
    </location>
</feature>
<protein>
    <submittedName>
        <fullName evidence="3">Transcriptional regulator, XRE family</fullName>
    </submittedName>
</protein>
<dbReference type="CDD" id="cd00093">
    <property type="entry name" value="HTH_XRE"/>
    <property type="match status" value="1"/>
</dbReference>
<dbReference type="PANTHER" id="PTHR43236">
    <property type="entry name" value="ANTITOXIN HIGA1"/>
    <property type="match status" value="1"/>
</dbReference>
<dbReference type="InterPro" id="IPR001387">
    <property type="entry name" value="Cro/C1-type_HTH"/>
</dbReference>